<dbReference type="Proteomes" id="UP000282170">
    <property type="component" value="Chromosome"/>
</dbReference>
<sequence length="214" mass="22402">MYGHGAAPPTPSAAMVITQRVLYAAAGVLCCGLLACVPLFRIAFLRGRPLDWAMAWVSLPLSIACLAVVGSLPESDYRTDVALAAVLILGASSAAYFLTVDIRLHRQPRPYPGQVPPSPHATTVHAPGVHSPYGYPGPASPYASTPVPQPQAPHTPAAPTPVPPTPVPPQSQQPPQRPAPARIDQVRAELDELSDYLRRQDGGPGQHGGGEGGK</sequence>
<keyword evidence="2" id="KW-0472">Membrane</keyword>
<dbReference type="RefSeq" id="WP_121546283.1">
    <property type="nucleotide sequence ID" value="NZ_CP023407.1"/>
</dbReference>
<evidence type="ECO:0000256" key="2">
    <source>
        <dbReference type="SAM" id="Phobius"/>
    </source>
</evidence>
<protein>
    <recommendedName>
        <fullName evidence="5">Integral membrane protein</fullName>
    </recommendedName>
</protein>
<organism evidence="3 4">
    <name type="scientific">Streptomyces fungicidicus</name>
    <dbReference type="NCBI Taxonomy" id="68203"/>
    <lineage>
        <taxon>Bacteria</taxon>
        <taxon>Bacillati</taxon>
        <taxon>Actinomycetota</taxon>
        <taxon>Actinomycetes</taxon>
        <taxon>Kitasatosporales</taxon>
        <taxon>Streptomycetaceae</taxon>
        <taxon>Streptomyces</taxon>
    </lineage>
</organism>
<name>A0A494UVJ2_9ACTN</name>
<feature type="compositionally biased region" description="Basic and acidic residues" evidence="1">
    <location>
        <begin position="184"/>
        <end position="201"/>
    </location>
</feature>
<feature type="compositionally biased region" description="Pro residues" evidence="1">
    <location>
        <begin position="147"/>
        <end position="178"/>
    </location>
</feature>
<evidence type="ECO:0008006" key="5">
    <source>
        <dbReference type="Google" id="ProtNLM"/>
    </source>
</evidence>
<dbReference type="KEGG" id="sfug:CNQ36_14180"/>
<feature type="compositionally biased region" description="Pro residues" evidence="1">
    <location>
        <begin position="109"/>
        <end position="119"/>
    </location>
</feature>
<keyword evidence="2" id="KW-1133">Transmembrane helix</keyword>
<evidence type="ECO:0000313" key="4">
    <source>
        <dbReference type="Proteomes" id="UP000282170"/>
    </source>
</evidence>
<feature type="compositionally biased region" description="Low complexity" evidence="1">
    <location>
        <begin position="131"/>
        <end position="146"/>
    </location>
</feature>
<keyword evidence="2" id="KW-0812">Transmembrane</keyword>
<feature type="compositionally biased region" description="Gly residues" evidence="1">
    <location>
        <begin position="202"/>
        <end position="214"/>
    </location>
</feature>
<feature type="transmembrane region" description="Helical" evidence="2">
    <location>
        <begin position="20"/>
        <end position="40"/>
    </location>
</feature>
<feature type="transmembrane region" description="Helical" evidence="2">
    <location>
        <begin position="52"/>
        <end position="69"/>
    </location>
</feature>
<feature type="region of interest" description="Disordered" evidence="1">
    <location>
        <begin position="109"/>
        <end position="214"/>
    </location>
</feature>
<gene>
    <name evidence="3" type="ORF">CNQ36_14180</name>
</gene>
<keyword evidence="4" id="KW-1185">Reference proteome</keyword>
<dbReference type="GeneID" id="93883969"/>
<accession>A0A494UVJ2</accession>
<proteinExistence type="predicted"/>
<dbReference type="AlphaFoldDB" id="A0A494UVJ2"/>
<dbReference type="EMBL" id="CP023407">
    <property type="protein sequence ID" value="AYL36476.1"/>
    <property type="molecule type" value="Genomic_DNA"/>
</dbReference>
<feature type="transmembrane region" description="Helical" evidence="2">
    <location>
        <begin position="81"/>
        <end position="99"/>
    </location>
</feature>
<evidence type="ECO:0000313" key="3">
    <source>
        <dbReference type="EMBL" id="AYL36476.1"/>
    </source>
</evidence>
<evidence type="ECO:0000256" key="1">
    <source>
        <dbReference type="SAM" id="MobiDB-lite"/>
    </source>
</evidence>
<reference evidence="3 4" key="1">
    <citation type="submission" date="2017-09" db="EMBL/GenBank/DDBJ databases">
        <authorList>
            <person name="Zhang H."/>
            <person name="Hu S."/>
            <person name="Xu J."/>
            <person name="He Z."/>
        </authorList>
    </citation>
    <scope>NUCLEOTIDE SEQUENCE [LARGE SCALE GENOMIC DNA]</scope>
    <source>
        <strain evidence="3 4">TXX3120</strain>
    </source>
</reference>